<dbReference type="PROSITE" id="PS50879">
    <property type="entry name" value="RNASE_H_1"/>
    <property type="match status" value="1"/>
</dbReference>
<keyword evidence="11" id="KW-1185">Reference proteome</keyword>
<evidence type="ECO:0000313" key="11">
    <source>
        <dbReference type="Proteomes" id="UP001556367"/>
    </source>
</evidence>
<dbReference type="Gene3D" id="3.40.970.10">
    <property type="entry name" value="Ribonuclease H1, N-terminal domain"/>
    <property type="match status" value="1"/>
</dbReference>
<comment type="catalytic activity">
    <reaction evidence="1">
        <text>Endonucleolytic cleavage to 5'-phosphomonoester.</text>
        <dbReference type="EC" id="3.1.26.4"/>
    </reaction>
</comment>
<dbReference type="EMBL" id="JASNQZ010000011">
    <property type="protein sequence ID" value="KAL0951859.1"/>
    <property type="molecule type" value="Genomic_DNA"/>
</dbReference>
<dbReference type="CDD" id="cd09280">
    <property type="entry name" value="RNase_HI_eukaryote_like"/>
    <property type="match status" value="1"/>
</dbReference>
<sequence length="378" mass="41590">MVNAPSRFNHSVSIKPMMAKSTKPGFYAVHRGREPGVYYTWEECQSQVKHFNGAMYKKLVSLEAAEEFVRRGSTKSDSETTISTITSGSRSDTLSRTVNASSASGSSSSRASSSKAPQHEVAKYSGMAPVARNSSGEPTVVQSMDDFDVVYTDGSCHGNGVDNARAGIGVWWGHSDQRNLSERCPGKQTNNRAELIAVVRVLQDTPMSTRPLLIRTDSQYTIKCINIWIHNWKRNGWRTAGGKAVENAAVIRYLSSLLQGRITYGHPVRLEYVKGHAGHEGNEQADQLANMGATMSPMEERNWDVLQQEFEDLMERKTQERNAANGALVSPSMKGPLSQAELEAYAACLLSDEELNDYVNCLLDDDDVAREVAEAEAS</sequence>
<name>A0ABR3J872_9AGAR</name>
<evidence type="ECO:0000313" key="10">
    <source>
        <dbReference type="EMBL" id="KAL0951859.1"/>
    </source>
</evidence>
<evidence type="ECO:0000256" key="4">
    <source>
        <dbReference type="ARBA" id="ARBA00022722"/>
    </source>
</evidence>
<keyword evidence="4" id="KW-0540">Nuclease</keyword>
<proteinExistence type="inferred from homology"/>
<dbReference type="Gene3D" id="3.30.420.10">
    <property type="entry name" value="Ribonuclease H-like superfamily/Ribonuclease H"/>
    <property type="match status" value="1"/>
</dbReference>
<comment type="caution">
    <text evidence="10">The sequence shown here is derived from an EMBL/GenBank/DDBJ whole genome shotgun (WGS) entry which is preliminary data.</text>
</comment>
<evidence type="ECO:0000256" key="3">
    <source>
        <dbReference type="ARBA" id="ARBA00012180"/>
    </source>
</evidence>
<evidence type="ECO:0000259" key="9">
    <source>
        <dbReference type="PROSITE" id="PS50879"/>
    </source>
</evidence>
<dbReference type="InterPro" id="IPR009027">
    <property type="entry name" value="Ribosomal_bL9/RNase_H1_N"/>
</dbReference>
<dbReference type="Proteomes" id="UP001556367">
    <property type="component" value="Unassembled WGS sequence"/>
</dbReference>
<keyword evidence="6" id="KW-0255">Endonuclease</keyword>
<evidence type="ECO:0000256" key="8">
    <source>
        <dbReference type="SAM" id="MobiDB-lite"/>
    </source>
</evidence>
<reference evidence="11" key="1">
    <citation type="submission" date="2024-06" db="EMBL/GenBank/DDBJ databases">
        <title>Multi-omics analyses provide insights into the biosynthesis of the anticancer antibiotic pleurotin in Hohenbuehelia grisea.</title>
        <authorList>
            <person name="Weaver J.A."/>
            <person name="Alberti F."/>
        </authorList>
    </citation>
    <scope>NUCLEOTIDE SEQUENCE [LARGE SCALE GENOMIC DNA]</scope>
    <source>
        <strain evidence="11">T-177</strain>
    </source>
</reference>
<dbReference type="InterPro" id="IPR050092">
    <property type="entry name" value="RNase_H"/>
</dbReference>
<dbReference type="EC" id="3.1.26.4" evidence="3"/>
<organism evidence="10 11">
    <name type="scientific">Hohenbuehelia grisea</name>
    <dbReference type="NCBI Taxonomy" id="104357"/>
    <lineage>
        <taxon>Eukaryota</taxon>
        <taxon>Fungi</taxon>
        <taxon>Dikarya</taxon>
        <taxon>Basidiomycota</taxon>
        <taxon>Agaricomycotina</taxon>
        <taxon>Agaricomycetes</taxon>
        <taxon>Agaricomycetidae</taxon>
        <taxon>Agaricales</taxon>
        <taxon>Pleurotineae</taxon>
        <taxon>Pleurotaceae</taxon>
        <taxon>Hohenbuehelia</taxon>
    </lineage>
</organism>
<dbReference type="InterPro" id="IPR012337">
    <property type="entry name" value="RNaseH-like_sf"/>
</dbReference>
<evidence type="ECO:0000256" key="6">
    <source>
        <dbReference type="ARBA" id="ARBA00022759"/>
    </source>
</evidence>
<dbReference type="Pfam" id="PF01693">
    <property type="entry name" value="Cauli_VI"/>
    <property type="match status" value="1"/>
</dbReference>
<gene>
    <name evidence="10" type="ORF">HGRIS_008519</name>
</gene>
<keyword evidence="5" id="KW-0479">Metal-binding</keyword>
<evidence type="ECO:0000256" key="5">
    <source>
        <dbReference type="ARBA" id="ARBA00022723"/>
    </source>
</evidence>
<dbReference type="PANTHER" id="PTHR10642">
    <property type="entry name" value="RIBONUCLEASE H1"/>
    <property type="match status" value="1"/>
</dbReference>
<accession>A0ABR3J872</accession>
<dbReference type="Pfam" id="PF00075">
    <property type="entry name" value="RNase_H"/>
    <property type="match status" value="1"/>
</dbReference>
<dbReference type="PANTHER" id="PTHR10642:SF26">
    <property type="entry name" value="RIBONUCLEASE H1"/>
    <property type="match status" value="1"/>
</dbReference>
<dbReference type="SUPFAM" id="SSF55658">
    <property type="entry name" value="L9 N-domain-like"/>
    <property type="match status" value="1"/>
</dbReference>
<evidence type="ECO:0000256" key="1">
    <source>
        <dbReference type="ARBA" id="ARBA00000077"/>
    </source>
</evidence>
<evidence type="ECO:0000256" key="2">
    <source>
        <dbReference type="ARBA" id="ARBA00005300"/>
    </source>
</evidence>
<dbReference type="InterPro" id="IPR011320">
    <property type="entry name" value="RNase_H1_N"/>
</dbReference>
<feature type="domain" description="RNase H type-1" evidence="9">
    <location>
        <begin position="144"/>
        <end position="294"/>
    </location>
</feature>
<dbReference type="InterPro" id="IPR002156">
    <property type="entry name" value="RNaseH_domain"/>
</dbReference>
<dbReference type="InterPro" id="IPR037056">
    <property type="entry name" value="RNase_H1_N_sf"/>
</dbReference>
<evidence type="ECO:0000256" key="7">
    <source>
        <dbReference type="ARBA" id="ARBA00022801"/>
    </source>
</evidence>
<dbReference type="SUPFAM" id="SSF53098">
    <property type="entry name" value="Ribonuclease H-like"/>
    <property type="match status" value="1"/>
</dbReference>
<protein>
    <recommendedName>
        <fullName evidence="3">ribonuclease H</fullName>
        <ecNumber evidence="3">3.1.26.4</ecNumber>
    </recommendedName>
</protein>
<feature type="region of interest" description="Disordered" evidence="8">
    <location>
        <begin position="70"/>
        <end position="139"/>
    </location>
</feature>
<feature type="compositionally biased region" description="Low complexity" evidence="8">
    <location>
        <begin position="100"/>
        <end position="116"/>
    </location>
</feature>
<keyword evidence="7" id="KW-0378">Hydrolase</keyword>
<dbReference type="InterPro" id="IPR036397">
    <property type="entry name" value="RNaseH_sf"/>
</dbReference>
<feature type="compositionally biased region" description="Low complexity" evidence="8">
    <location>
        <begin position="79"/>
        <end position="92"/>
    </location>
</feature>
<comment type="similarity">
    <text evidence="2">Belongs to the RNase H family.</text>
</comment>